<keyword evidence="5" id="KW-0735">Signal-anchor</keyword>
<organism evidence="11 12">
    <name type="scientific">Toxocara canis</name>
    <name type="common">Canine roundworm</name>
    <dbReference type="NCBI Taxonomy" id="6265"/>
    <lineage>
        <taxon>Eukaryota</taxon>
        <taxon>Metazoa</taxon>
        <taxon>Ecdysozoa</taxon>
        <taxon>Nematoda</taxon>
        <taxon>Chromadorea</taxon>
        <taxon>Rhabditida</taxon>
        <taxon>Spirurina</taxon>
        <taxon>Ascaridomorpha</taxon>
        <taxon>Ascaridoidea</taxon>
        <taxon>Toxocaridae</taxon>
        <taxon>Toxocara</taxon>
    </lineage>
</organism>
<dbReference type="AlphaFoldDB" id="A0A183U3L5"/>
<keyword evidence="4" id="KW-0378">Hydrolase</keyword>
<dbReference type="PANTHER" id="PTHR13572">
    <property type="entry name" value="ENDO-ALPHA-1,2-MANNOSIDASE"/>
    <property type="match status" value="1"/>
</dbReference>
<reference evidence="10 11" key="2">
    <citation type="submission" date="2018-11" db="EMBL/GenBank/DDBJ databases">
        <authorList>
            <consortium name="Pathogen Informatics"/>
        </authorList>
    </citation>
    <scope>NUCLEOTIDE SEQUENCE [LARGE SCALE GENOMIC DNA]</scope>
</reference>
<name>A0A183U3L5_TOXCA</name>
<keyword evidence="7" id="KW-0333">Golgi apparatus</keyword>
<evidence type="ECO:0000256" key="8">
    <source>
        <dbReference type="ARBA" id="ARBA00023136"/>
    </source>
</evidence>
<accession>A0A183U3L5</accession>
<evidence type="ECO:0000256" key="1">
    <source>
        <dbReference type="ARBA" id="ARBA00004323"/>
    </source>
</evidence>
<dbReference type="GO" id="GO:0000139">
    <property type="term" value="C:Golgi membrane"/>
    <property type="evidence" value="ECO:0007669"/>
    <property type="project" value="UniProtKB-SubCell"/>
</dbReference>
<comment type="similarity">
    <text evidence="2">Belongs to the glycosyl hydrolase 99 family.</text>
</comment>
<dbReference type="EMBL" id="UYWY01003646">
    <property type="protein sequence ID" value="VDM28802.1"/>
    <property type="molecule type" value="Genomic_DNA"/>
</dbReference>
<dbReference type="Pfam" id="PF16317">
    <property type="entry name" value="Glyco_hydro_99"/>
    <property type="match status" value="1"/>
</dbReference>
<keyword evidence="6" id="KW-1133">Transmembrane helix</keyword>
<gene>
    <name evidence="10" type="ORF">TCNE_LOCUS3085</name>
</gene>
<evidence type="ECO:0000256" key="4">
    <source>
        <dbReference type="ARBA" id="ARBA00022801"/>
    </source>
</evidence>
<dbReference type="Proteomes" id="UP000050794">
    <property type="component" value="Unassembled WGS sequence"/>
</dbReference>
<evidence type="ECO:0000256" key="9">
    <source>
        <dbReference type="SAM" id="MobiDB-lite"/>
    </source>
</evidence>
<evidence type="ECO:0000256" key="7">
    <source>
        <dbReference type="ARBA" id="ARBA00023034"/>
    </source>
</evidence>
<keyword evidence="3" id="KW-0812">Transmembrane</keyword>
<evidence type="ECO:0000256" key="2">
    <source>
        <dbReference type="ARBA" id="ARBA00009559"/>
    </source>
</evidence>
<evidence type="ECO:0000256" key="6">
    <source>
        <dbReference type="ARBA" id="ARBA00022989"/>
    </source>
</evidence>
<keyword evidence="8" id="KW-0472">Membrane</keyword>
<evidence type="ECO:0000313" key="10">
    <source>
        <dbReference type="EMBL" id="VDM28802.1"/>
    </source>
</evidence>
<evidence type="ECO:0000313" key="12">
    <source>
        <dbReference type="WBParaSite" id="TCNE_0000308501-mRNA-1"/>
    </source>
</evidence>
<evidence type="ECO:0000313" key="11">
    <source>
        <dbReference type="Proteomes" id="UP000050794"/>
    </source>
</evidence>
<sequence length="309" mass="35524">MPHWNKEISKKYPQGHHMPPPDIASSFYPKLGPYSSRDPAVIEQHMKWISSCGVDVIVVSWYHPGMADKSGHSWDDLIPILLDAAEKHRMKMTFHMEPYDGRNASTLRRDIDYIIKTYGTHPALYRRMQSASKAGVKGEPLPLLYFYDSYLVESKEWKMLTTPSGKMSVRGTAYDVIFMGLLVQSDDRYTLTEAGFDGIYTYFASEGFSYGSTPSNWPSLTTFCRFLFSLFFLWMRGVFGACWTKRRLGRERKSETPSNYLSNFAPHLFLLYCTNFSISNSFYAVLSSLFSIDGYTQFCVPTFIFYVQG</sequence>
<comment type="subcellular location">
    <subcellularLocation>
        <location evidence="1">Golgi apparatus membrane</location>
        <topology evidence="1">Single-pass type II membrane protein</topology>
    </subcellularLocation>
</comment>
<dbReference type="Gene3D" id="3.20.20.80">
    <property type="entry name" value="Glycosidases"/>
    <property type="match status" value="1"/>
</dbReference>
<feature type="compositionally biased region" description="Basic and acidic residues" evidence="9">
    <location>
        <begin position="1"/>
        <end position="10"/>
    </location>
</feature>
<dbReference type="InterPro" id="IPR026071">
    <property type="entry name" value="Glyco_Hydrolase_99"/>
</dbReference>
<dbReference type="GO" id="GO:0004559">
    <property type="term" value="F:alpha-mannosidase activity"/>
    <property type="evidence" value="ECO:0007669"/>
    <property type="project" value="TreeGrafter"/>
</dbReference>
<dbReference type="WBParaSite" id="TCNE_0000308501-mRNA-1">
    <property type="protein sequence ID" value="TCNE_0000308501-mRNA-1"/>
    <property type="gene ID" value="TCNE_0000308501"/>
</dbReference>
<evidence type="ECO:0000256" key="5">
    <source>
        <dbReference type="ARBA" id="ARBA00022968"/>
    </source>
</evidence>
<dbReference type="PANTHER" id="PTHR13572:SF4">
    <property type="entry name" value="RE57134P"/>
    <property type="match status" value="1"/>
</dbReference>
<feature type="region of interest" description="Disordered" evidence="9">
    <location>
        <begin position="1"/>
        <end position="21"/>
    </location>
</feature>
<keyword evidence="11" id="KW-1185">Reference proteome</keyword>
<proteinExistence type="inferred from homology"/>
<reference evidence="12" key="1">
    <citation type="submission" date="2016-06" db="UniProtKB">
        <authorList>
            <consortium name="WormBaseParasite"/>
        </authorList>
    </citation>
    <scope>IDENTIFICATION</scope>
</reference>
<dbReference type="CDD" id="cd11574">
    <property type="entry name" value="GH99"/>
    <property type="match status" value="1"/>
</dbReference>
<evidence type="ECO:0000256" key="3">
    <source>
        <dbReference type="ARBA" id="ARBA00022692"/>
    </source>
</evidence>
<protein>
    <submittedName>
        <fullName evidence="12">Glycoprotein endo-alpha-1,2-mannosidase-like protein</fullName>
    </submittedName>
</protein>